<comment type="caution">
    <text evidence="3">The sequence shown here is derived from an EMBL/GenBank/DDBJ whole genome shotgun (WGS) entry which is preliminary data.</text>
</comment>
<dbReference type="InterPro" id="IPR001251">
    <property type="entry name" value="CRAL-TRIO_dom"/>
</dbReference>
<evidence type="ECO:0000259" key="2">
    <source>
        <dbReference type="PROSITE" id="PS50191"/>
    </source>
</evidence>
<dbReference type="EMBL" id="JALLAZ020001776">
    <property type="protein sequence ID" value="KAL3764387.1"/>
    <property type="molecule type" value="Genomic_DNA"/>
</dbReference>
<keyword evidence="4" id="KW-1185">Reference proteome</keyword>
<evidence type="ECO:0000256" key="1">
    <source>
        <dbReference type="SAM" id="SignalP"/>
    </source>
</evidence>
<dbReference type="PANTHER" id="PTHR10174:SF208">
    <property type="entry name" value="CRAL-TRIO DOMAIN-CONTAINING PROTEIN DDB_G0278031"/>
    <property type="match status" value="1"/>
</dbReference>
<dbReference type="SUPFAM" id="SSF52087">
    <property type="entry name" value="CRAL/TRIO domain"/>
    <property type="match status" value="1"/>
</dbReference>
<dbReference type="PANTHER" id="PTHR10174">
    <property type="entry name" value="ALPHA-TOCOPHEROL TRANSFER PROTEIN-RELATED"/>
    <property type="match status" value="1"/>
</dbReference>
<feature type="domain" description="CRAL-TRIO" evidence="2">
    <location>
        <begin position="215"/>
        <end position="381"/>
    </location>
</feature>
<protein>
    <recommendedName>
        <fullName evidence="2">CRAL-TRIO domain-containing protein</fullName>
    </recommendedName>
</protein>
<keyword evidence="1" id="KW-0732">Signal</keyword>
<organism evidence="3 4">
    <name type="scientific">Stephanodiscus triporus</name>
    <dbReference type="NCBI Taxonomy" id="2934178"/>
    <lineage>
        <taxon>Eukaryota</taxon>
        <taxon>Sar</taxon>
        <taxon>Stramenopiles</taxon>
        <taxon>Ochrophyta</taxon>
        <taxon>Bacillariophyta</taxon>
        <taxon>Coscinodiscophyceae</taxon>
        <taxon>Thalassiosirophycidae</taxon>
        <taxon>Stephanodiscales</taxon>
        <taxon>Stephanodiscaceae</taxon>
        <taxon>Stephanodiscus</taxon>
    </lineage>
</organism>
<dbReference type="Proteomes" id="UP001530315">
    <property type="component" value="Unassembled WGS sequence"/>
</dbReference>
<dbReference type="AlphaFoldDB" id="A0ABD3MLK9"/>
<name>A0ABD3MLK9_9STRA</name>
<dbReference type="InterPro" id="IPR036865">
    <property type="entry name" value="CRAL-TRIO_dom_sf"/>
</dbReference>
<feature type="chain" id="PRO_5044753983" description="CRAL-TRIO domain-containing protein" evidence="1">
    <location>
        <begin position="24"/>
        <end position="397"/>
    </location>
</feature>
<proteinExistence type="predicted"/>
<gene>
    <name evidence="3" type="ORF">ACHAW5_005128</name>
</gene>
<evidence type="ECO:0000313" key="4">
    <source>
        <dbReference type="Proteomes" id="UP001530315"/>
    </source>
</evidence>
<dbReference type="PROSITE" id="PS50191">
    <property type="entry name" value="CRAL_TRIO"/>
    <property type="match status" value="1"/>
</dbReference>
<accession>A0ABD3MLK9</accession>
<sequence>MMVRIHYLLIALIQLQTSIVIFANNGYNVVAALDPKDGETCADASRNCDESAYEDDNGARVESPWQFMQAFSRFGVSWNHVFKEYLSVIQGAEGIDLKGDVLALDMDEGLNLMQTMVREAATASKDEDWSFSLAPLEDFGSTIDDVLLAFLRWAAVDTHSSHDDKTCQLVGGVNYSPFIASPPTEVKGLNVSKAFRRLTSYIQWIHSVSSDLRNPPVTYESISPSLSVFALQVTHDACDRLVWWVNLGKTDMAAVKSQSPRETTRMFVWIAHLLFLDDRAQKNGLVIVDDVAEIGFWSYMTMLPIQVGISLDRFLISVTPLKAKNVVLMHRPKWMEIGYGLMSWFLTDKMRNRVTMVSNGEEDETLGRVVGGAGFIPKDFGHGKGEVTIDIIAQHRG</sequence>
<reference evidence="3 4" key="1">
    <citation type="submission" date="2024-10" db="EMBL/GenBank/DDBJ databases">
        <title>Updated reference genomes for cyclostephanoid diatoms.</title>
        <authorList>
            <person name="Roberts W.R."/>
            <person name="Alverson A.J."/>
        </authorList>
    </citation>
    <scope>NUCLEOTIDE SEQUENCE [LARGE SCALE GENOMIC DNA]</scope>
    <source>
        <strain evidence="3 4">AJA276-08</strain>
    </source>
</reference>
<dbReference type="Pfam" id="PF00650">
    <property type="entry name" value="CRAL_TRIO"/>
    <property type="match status" value="1"/>
</dbReference>
<dbReference type="Gene3D" id="3.40.525.10">
    <property type="entry name" value="CRAL-TRIO lipid binding domain"/>
    <property type="match status" value="1"/>
</dbReference>
<evidence type="ECO:0000313" key="3">
    <source>
        <dbReference type="EMBL" id="KAL3764387.1"/>
    </source>
</evidence>
<feature type="signal peptide" evidence="1">
    <location>
        <begin position="1"/>
        <end position="23"/>
    </location>
</feature>